<dbReference type="InterPro" id="IPR036097">
    <property type="entry name" value="HisK_dim/P_sf"/>
</dbReference>
<dbReference type="CDD" id="cd00075">
    <property type="entry name" value="HATPase"/>
    <property type="match status" value="1"/>
</dbReference>
<dbReference type="Pfam" id="PF00512">
    <property type="entry name" value="HisKA"/>
    <property type="match status" value="1"/>
</dbReference>
<evidence type="ECO:0000256" key="9">
    <source>
        <dbReference type="SAM" id="MobiDB-lite"/>
    </source>
</evidence>
<evidence type="ECO:0000259" key="11">
    <source>
        <dbReference type="PROSITE" id="PS50109"/>
    </source>
</evidence>
<dbReference type="InterPro" id="IPR003594">
    <property type="entry name" value="HATPase_dom"/>
</dbReference>
<dbReference type="PROSITE" id="PS50109">
    <property type="entry name" value="HIS_KIN"/>
    <property type="match status" value="1"/>
</dbReference>
<dbReference type="InterPro" id="IPR005467">
    <property type="entry name" value="His_kinase_dom"/>
</dbReference>
<accession>A0A2A2FFX6</accession>
<dbReference type="GO" id="GO:0005886">
    <property type="term" value="C:plasma membrane"/>
    <property type="evidence" value="ECO:0007669"/>
    <property type="project" value="UniProtKB-SubCell"/>
</dbReference>
<dbReference type="RefSeq" id="WP_095636820.1">
    <property type="nucleotide sequence ID" value="NZ_NSKC01000004.1"/>
</dbReference>
<evidence type="ECO:0000256" key="7">
    <source>
        <dbReference type="ARBA" id="ARBA00022777"/>
    </source>
</evidence>
<dbReference type="Proteomes" id="UP000218083">
    <property type="component" value="Unassembled WGS sequence"/>
</dbReference>
<feature type="transmembrane region" description="Helical" evidence="10">
    <location>
        <begin position="51"/>
        <end position="69"/>
    </location>
</feature>
<dbReference type="Gene3D" id="1.10.287.130">
    <property type="match status" value="1"/>
</dbReference>
<protein>
    <recommendedName>
        <fullName evidence="3">histidine kinase</fullName>
        <ecNumber evidence="3">2.7.13.3</ecNumber>
    </recommendedName>
</protein>
<dbReference type="Pfam" id="PF02518">
    <property type="entry name" value="HATPase_c"/>
    <property type="match status" value="1"/>
</dbReference>
<keyword evidence="13" id="KW-1185">Reference proteome</keyword>
<dbReference type="OrthoDB" id="342253at2157"/>
<dbReference type="PANTHER" id="PTHR44936:SF10">
    <property type="entry name" value="SENSOR PROTEIN RSTB"/>
    <property type="match status" value="1"/>
</dbReference>
<dbReference type="SMART" id="SM00387">
    <property type="entry name" value="HATPase_c"/>
    <property type="match status" value="1"/>
</dbReference>
<reference evidence="12 13" key="1">
    <citation type="submission" date="2017-08" db="EMBL/GenBank/DDBJ databases">
        <title>The strain WRN001 was isolated from Binhai saline alkaline soil, Tianjin, China.</title>
        <authorList>
            <person name="Liu D."/>
            <person name="Zhang G."/>
        </authorList>
    </citation>
    <scope>NUCLEOTIDE SEQUENCE [LARGE SCALE GENOMIC DNA]</scope>
    <source>
        <strain evidence="12 13">WN019</strain>
    </source>
</reference>
<keyword evidence="6" id="KW-0547">Nucleotide-binding</keyword>
<evidence type="ECO:0000313" key="12">
    <source>
        <dbReference type="EMBL" id="PAU83552.1"/>
    </source>
</evidence>
<name>A0A2A2FFX6_9EURY</name>
<organism evidence="12 13">
    <name type="scientific">Halorubrum salipaludis</name>
    <dbReference type="NCBI Taxonomy" id="2032630"/>
    <lineage>
        <taxon>Archaea</taxon>
        <taxon>Methanobacteriati</taxon>
        <taxon>Methanobacteriota</taxon>
        <taxon>Stenosarchaea group</taxon>
        <taxon>Halobacteria</taxon>
        <taxon>Halobacteriales</taxon>
        <taxon>Haloferacaceae</taxon>
        <taxon>Halorubrum</taxon>
    </lineage>
</organism>
<comment type="catalytic activity">
    <reaction evidence="1">
        <text>ATP + protein L-histidine = ADP + protein N-phospho-L-histidine.</text>
        <dbReference type="EC" id="2.7.13.3"/>
    </reaction>
</comment>
<dbReference type="GO" id="GO:0000155">
    <property type="term" value="F:phosphorelay sensor kinase activity"/>
    <property type="evidence" value="ECO:0007669"/>
    <property type="project" value="InterPro"/>
</dbReference>
<keyword evidence="10" id="KW-0472">Membrane</keyword>
<dbReference type="InterPro" id="IPR003661">
    <property type="entry name" value="HisK_dim/P_dom"/>
</dbReference>
<feature type="transmembrane region" description="Helical" evidence="10">
    <location>
        <begin position="20"/>
        <end position="45"/>
    </location>
</feature>
<dbReference type="PANTHER" id="PTHR44936">
    <property type="entry name" value="SENSOR PROTEIN CREC"/>
    <property type="match status" value="1"/>
</dbReference>
<dbReference type="EC" id="2.7.13.3" evidence="3"/>
<keyword evidence="7 12" id="KW-0418">Kinase</keyword>
<dbReference type="SUPFAM" id="SSF47384">
    <property type="entry name" value="Homodimeric domain of signal transducing histidine kinase"/>
    <property type="match status" value="1"/>
</dbReference>
<evidence type="ECO:0000256" key="2">
    <source>
        <dbReference type="ARBA" id="ARBA00004651"/>
    </source>
</evidence>
<evidence type="ECO:0000256" key="6">
    <source>
        <dbReference type="ARBA" id="ARBA00022741"/>
    </source>
</evidence>
<sequence length="339" mass="36329">MKLESALVFDRSPREIAVAYLCLGASFVVAADLAVASAVGTLSAWTPVRAVGGWTVVAASSLVVYGATAHHRRRAATARSNLETSNQQLQVLSRVFRHNVRNDLNIIQGYTDLLVDRVDDERSRECLETIRETTDDVVEISEKLRVIEDASPAAPEGRVDLVDTVNEAAAEIDRADVALTVDAPAEAWVHADESIEYPVREVFENAVTHNDESVRRVDVRITETGSTVCLEVRDNGPGIPEDERAVLRAEEETPLSHASSIGLWLVKWMCETQGGTVGFETSDGGTTVRLRFESFDGPTGAGADSAPARESGREGSRASGTPEGDAVADGIGKGAADDD</sequence>
<evidence type="ECO:0000256" key="1">
    <source>
        <dbReference type="ARBA" id="ARBA00000085"/>
    </source>
</evidence>
<evidence type="ECO:0000256" key="10">
    <source>
        <dbReference type="SAM" id="Phobius"/>
    </source>
</evidence>
<dbReference type="Gene3D" id="3.30.565.10">
    <property type="entry name" value="Histidine kinase-like ATPase, C-terminal domain"/>
    <property type="match status" value="1"/>
</dbReference>
<keyword evidence="4" id="KW-1003">Cell membrane</keyword>
<dbReference type="InterPro" id="IPR036890">
    <property type="entry name" value="HATPase_C_sf"/>
</dbReference>
<comment type="subcellular location">
    <subcellularLocation>
        <location evidence="2">Cell membrane</location>
        <topology evidence="2">Multi-pass membrane protein</topology>
    </subcellularLocation>
</comment>
<gene>
    <name evidence="12" type="ORF">CK500_08530</name>
</gene>
<evidence type="ECO:0000256" key="8">
    <source>
        <dbReference type="ARBA" id="ARBA00022840"/>
    </source>
</evidence>
<dbReference type="EMBL" id="NSKC01000004">
    <property type="protein sequence ID" value="PAU83552.1"/>
    <property type="molecule type" value="Genomic_DNA"/>
</dbReference>
<keyword evidence="5" id="KW-0808">Transferase</keyword>
<keyword evidence="8" id="KW-0067">ATP-binding</keyword>
<keyword evidence="10" id="KW-0812">Transmembrane</keyword>
<evidence type="ECO:0000256" key="3">
    <source>
        <dbReference type="ARBA" id="ARBA00012438"/>
    </source>
</evidence>
<dbReference type="SUPFAM" id="SSF55874">
    <property type="entry name" value="ATPase domain of HSP90 chaperone/DNA topoisomerase II/histidine kinase"/>
    <property type="match status" value="1"/>
</dbReference>
<feature type="region of interest" description="Disordered" evidence="9">
    <location>
        <begin position="293"/>
        <end position="339"/>
    </location>
</feature>
<keyword evidence="10" id="KW-1133">Transmembrane helix</keyword>
<dbReference type="InterPro" id="IPR050980">
    <property type="entry name" value="2C_sensor_his_kinase"/>
</dbReference>
<evidence type="ECO:0000256" key="5">
    <source>
        <dbReference type="ARBA" id="ARBA00022679"/>
    </source>
</evidence>
<comment type="caution">
    <text evidence="12">The sequence shown here is derived from an EMBL/GenBank/DDBJ whole genome shotgun (WGS) entry which is preliminary data.</text>
</comment>
<evidence type="ECO:0000313" key="13">
    <source>
        <dbReference type="Proteomes" id="UP000218083"/>
    </source>
</evidence>
<dbReference type="GO" id="GO:0005524">
    <property type="term" value="F:ATP binding"/>
    <property type="evidence" value="ECO:0007669"/>
    <property type="project" value="UniProtKB-KW"/>
</dbReference>
<proteinExistence type="predicted"/>
<dbReference type="AlphaFoldDB" id="A0A2A2FFX6"/>
<evidence type="ECO:0000256" key="4">
    <source>
        <dbReference type="ARBA" id="ARBA00022475"/>
    </source>
</evidence>
<feature type="domain" description="Histidine kinase" evidence="11">
    <location>
        <begin position="95"/>
        <end position="296"/>
    </location>
</feature>